<dbReference type="InterPro" id="IPR039249">
    <property type="entry name" value="GPATCH11"/>
</dbReference>
<dbReference type="InterPro" id="IPR025239">
    <property type="entry name" value="DUF4187"/>
</dbReference>
<feature type="domain" description="DUF4187" evidence="2">
    <location>
        <begin position="230"/>
        <end position="297"/>
    </location>
</feature>
<dbReference type="EMBL" id="LXFE01000154">
    <property type="protein sequence ID" value="OLL26677.1"/>
    <property type="molecule type" value="Genomic_DNA"/>
</dbReference>
<keyword evidence="4" id="KW-1185">Reference proteome</keyword>
<dbReference type="OMA" id="DYMNMVI"/>
<name>A0A1U7LVJ3_NEOID</name>
<dbReference type="SMART" id="SM00443">
    <property type="entry name" value="G_patch"/>
    <property type="match status" value="1"/>
</dbReference>
<gene>
    <name evidence="3" type="ORF">NEOLI_003963</name>
</gene>
<dbReference type="PANTHER" id="PTHR21032">
    <property type="entry name" value="G PATCH DOMAIN-CONTAINING PROTEIN 11"/>
    <property type="match status" value="1"/>
</dbReference>
<dbReference type="STRING" id="1198029.A0A1U7LVJ3"/>
<comment type="caution">
    <text evidence="3">The sequence shown here is derived from an EMBL/GenBank/DDBJ whole genome shotgun (WGS) entry which is preliminary data.</text>
</comment>
<evidence type="ECO:0000313" key="4">
    <source>
        <dbReference type="Proteomes" id="UP000186594"/>
    </source>
</evidence>
<proteinExistence type="predicted"/>
<dbReference type="PANTHER" id="PTHR21032:SF0">
    <property type="entry name" value="G PATCH DOMAIN-CONTAINING PROTEIN 11"/>
    <property type="match status" value="1"/>
</dbReference>
<reference evidence="3 4" key="1">
    <citation type="submission" date="2016-04" db="EMBL/GenBank/DDBJ databases">
        <title>Evolutionary innovation and constraint leading to complex multicellularity in the Ascomycota.</title>
        <authorList>
            <person name="Cisse O."/>
            <person name="Nguyen A."/>
            <person name="Hewitt D.A."/>
            <person name="Jedd G."/>
            <person name="Stajich J.E."/>
        </authorList>
    </citation>
    <scope>NUCLEOTIDE SEQUENCE [LARGE SCALE GENOMIC DNA]</scope>
    <source>
        <strain evidence="3 4">DAH-3</strain>
    </source>
</reference>
<sequence>MSGNIENDLDDYMTMTLPDVGPKIDSYVKKRTRKLNEQHERSKTRAPLKVAEEKRIEGLKTSILVEQNKGMKMMKLMGYSQGGLGKNQGRTEPVSLTFKEDRTGIGHSTTVKRKLEEAVEEETKRQQTEKMTYQERVRLFHDEKKYEGQMYACQRICELLEGDEAESKPLRSINVVWRGFLVERQTAEREKLIRKQITDRTETISHSIGPDDYKRKDAVIEEEDEEDGPDEELEEFNSLKVYNSMLGTATDCESIEKLDRLLKYLRDKHAYCFWCGCAYDNQEDLEENCPGIHEEDH</sequence>
<dbReference type="AlphaFoldDB" id="A0A1U7LVJ3"/>
<evidence type="ECO:0000259" key="2">
    <source>
        <dbReference type="SMART" id="SM01173"/>
    </source>
</evidence>
<evidence type="ECO:0000259" key="1">
    <source>
        <dbReference type="SMART" id="SM00443"/>
    </source>
</evidence>
<dbReference type="GO" id="GO:0003676">
    <property type="term" value="F:nucleic acid binding"/>
    <property type="evidence" value="ECO:0007669"/>
    <property type="project" value="InterPro"/>
</dbReference>
<dbReference type="Pfam" id="PF13821">
    <property type="entry name" value="DUF4187"/>
    <property type="match status" value="1"/>
</dbReference>
<dbReference type="InterPro" id="IPR000467">
    <property type="entry name" value="G_patch_dom"/>
</dbReference>
<dbReference type="SMART" id="SM01173">
    <property type="entry name" value="DUF4187"/>
    <property type="match status" value="1"/>
</dbReference>
<organism evidence="3 4">
    <name type="scientific">Neolecta irregularis (strain DAH-3)</name>
    <dbReference type="NCBI Taxonomy" id="1198029"/>
    <lineage>
        <taxon>Eukaryota</taxon>
        <taxon>Fungi</taxon>
        <taxon>Dikarya</taxon>
        <taxon>Ascomycota</taxon>
        <taxon>Taphrinomycotina</taxon>
        <taxon>Neolectales</taxon>
        <taxon>Neolectaceae</taxon>
        <taxon>Neolecta</taxon>
    </lineage>
</organism>
<accession>A0A1U7LVJ3</accession>
<evidence type="ECO:0000313" key="3">
    <source>
        <dbReference type="EMBL" id="OLL26677.1"/>
    </source>
</evidence>
<dbReference type="Proteomes" id="UP000186594">
    <property type="component" value="Unassembled WGS sequence"/>
</dbReference>
<dbReference type="Pfam" id="PF01585">
    <property type="entry name" value="G-patch"/>
    <property type="match status" value="1"/>
</dbReference>
<protein>
    <submittedName>
        <fullName evidence="3">G patch domain-containing protein 11</fullName>
    </submittedName>
</protein>
<dbReference type="OrthoDB" id="786951at2759"/>
<dbReference type="GO" id="GO:0000776">
    <property type="term" value="C:kinetochore"/>
    <property type="evidence" value="ECO:0007669"/>
    <property type="project" value="TreeGrafter"/>
</dbReference>
<feature type="domain" description="G-patch" evidence="1">
    <location>
        <begin position="64"/>
        <end position="108"/>
    </location>
</feature>